<feature type="compositionally biased region" description="Low complexity" evidence="1">
    <location>
        <begin position="76"/>
        <end position="86"/>
    </location>
</feature>
<dbReference type="InterPro" id="IPR038749">
    <property type="entry name" value="Sld5_GINS_A"/>
</dbReference>
<name>A0AAV5GX99_9BASI</name>
<dbReference type="PANTHER" id="PTHR21206:SF0">
    <property type="entry name" value="DNA REPLICATION COMPLEX GINS PROTEIN SLD5"/>
    <property type="match status" value="1"/>
</dbReference>
<dbReference type="Gene3D" id="3.40.5.60">
    <property type="match status" value="1"/>
</dbReference>
<dbReference type="SUPFAM" id="SSF160059">
    <property type="entry name" value="PriA/YqbF domain"/>
    <property type="match status" value="1"/>
</dbReference>
<dbReference type="GO" id="GO:0000727">
    <property type="term" value="P:double-strand break repair via break-induced replication"/>
    <property type="evidence" value="ECO:0007669"/>
    <property type="project" value="TreeGrafter"/>
</dbReference>
<dbReference type="SUPFAM" id="SSF158573">
    <property type="entry name" value="GINS helical bundle-like"/>
    <property type="match status" value="1"/>
</dbReference>
<proteinExistence type="predicted"/>
<evidence type="ECO:0000313" key="4">
    <source>
        <dbReference type="Proteomes" id="UP001342314"/>
    </source>
</evidence>
<dbReference type="Pfam" id="PF16922">
    <property type="entry name" value="SLD5_C"/>
    <property type="match status" value="1"/>
</dbReference>
<sequence length="310" mass="34177">MSRAQGAGRGFFDDDDDDTQHDSLQTDDSLVANAAESLAFPRDLTPLPNQQQPYNGYGDDRGSSVDTASRTGGRISSVTGAAAGSSVRGGGYGFDSSRGDSPSLDDILGDGHAKDKSRDVQKLLRAWQNELGAPELLVFPRDLVEKIVKNLARRKELVRKAQTTSGQDDSFYVAASVVATENMRAAHVFKMFTRERIWKLEQCAEYYLSQPDVHQRLYSNEIEHAQGYVRLVKAYQDASAMDAMPEQVTRNPPPMPTPDFSKPVFFRARKDCSPVVLPDGEMFAFAAGSQHMCRYSTIRALLEAGDVELI</sequence>
<dbReference type="EMBL" id="BQKY01000014">
    <property type="protein sequence ID" value="GJN93667.1"/>
    <property type="molecule type" value="Genomic_DNA"/>
</dbReference>
<dbReference type="GO" id="GO:0000811">
    <property type="term" value="C:GINS complex"/>
    <property type="evidence" value="ECO:0007669"/>
    <property type="project" value="TreeGrafter"/>
</dbReference>
<evidence type="ECO:0000313" key="3">
    <source>
        <dbReference type="EMBL" id="GJN93667.1"/>
    </source>
</evidence>
<dbReference type="Gene3D" id="1.20.58.1030">
    <property type="match status" value="1"/>
</dbReference>
<dbReference type="CDD" id="cd11711">
    <property type="entry name" value="GINS_A_Sld5"/>
    <property type="match status" value="1"/>
</dbReference>
<dbReference type="GO" id="GO:0006261">
    <property type="term" value="P:DNA-templated DNA replication"/>
    <property type="evidence" value="ECO:0007669"/>
    <property type="project" value="InterPro"/>
</dbReference>
<reference evidence="3 4" key="1">
    <citation type="submission" date="2021-12" db="EMBL/GenBank/DDBJ databases">
        <title>High titer production of polyol ester of fatty acids by Rhodotorula paludigena BS15 towards product separation-free biomass refinery.</title>
        <authorList>
            <person name="Mano J."/>
            <person name="Ono H."/>
            <person name="Tanaka T."/>
            <person name="Naito K."/>
            <person name="Sushida H."/>
            <person name="Ike M."/>
            <person name="Tokuyasu K."/>
            <person name="Kitaoka M."/>
        </authorList>
    </citation>
    <scope>NUCLEOTIDE SEQUENCE [LARGE SCALE GENOMIC DNA]</scope>
    <source>
        <strain evidence="3 4">BS15</strain>
    </source>
</reference>
<gene>
    <name evidence="3" type="ORF">Rhopal_006724-T1</name>
</gene>
<evidence type="ECO:0000256" key="1">
    <source>
        <dbReference type="SAM" id="MobiDB-lite"/>
    </source>
</evidence>
<dbReference type="CDD" id="cd21692">
    <property type="entry name" value="GINS_B_Sld5"/>
    <property type="match status" value="1"/>
</dbReference>
<organism evidence="3 4">
    <name type="scientific">Rhodotorula paludigena</name>
    <dbReference type="NCBI Taxonomy" id="86838"/>
    <lineage>
        <taxon>Eukaryota</taxon>
        <taxon>Fungi</taxon>
        <taxon>Dikarya</taxon>
        <taxon>Basidiomycota</taxon>
        <taxon>Pucciniomycotina</taxon>
        <taxon>Microbotryomycetes</taxon>
        <taxon>Sporidiobolales</taxon>
        <taxon>Sporidiobolaceae</taxon>
        <taxon>Rhodotorula</taxon>
    </lineage>
</organism>
<feature type="region of interest" description="Disordered" evidence="1">
    <location>
        <begin position="1"/>
        <end position="112"/>
    </location>
</feature>
<dbReference type="InterPro" id="IPR036224">
    <property type="entry name" value="GINS_bundle-like_dom_sf"/>
</dbReference>
<keyword evidence="4" id="KW-1185">Reference proteome</keyword>
<feature type="domain" description="DNA replication complex GINS protein SLD5 C-terminal" evidence="2">
    <location>
        <begin position="258"/>
        <end position="310"/>
    </location>
</feature>
<dbReference type="InterPro" id="IPR031633">
    <property type="entry name" value="SLD5_C"/>
</dbReference>
<comment type="caution">
    <text evidence="3">The sequence shown here is derived from an EMBL/GenBank/DDBJ whole genome shotgun (WGS) entry which is preliminary data.</text>
</comment>
<evidence type="ECO:0000259" key="2">
    <source>
        <dbReference type="Pfam" id="PF16922"/>
    </source>
</evidence>
<protein>
    <recommendedName>
        <fullName evidence="2">DNA replication complex GINS protein SLD5 C-terminal domain-containing protein</fullName>
    </recommendedName>
</protein>
<dbReference type="AlphaFoldDB" id="A0AAV5GX99"/>
<dbReference type="Proteomes" id="UP001342314">
    <property type="component" value="Unassembled WGS sequence"/>
</dbReference>
<accession>A0AAV5GX99</accession>
<dbReference type="PANTHER" id="PTHR21206">
    <property type="entry name" value="SLD5 PROTEIN"/>
    <property type="match status" value="1"/>
</dbReference>
<dbReference type="InterPro" id="IPR008591">
    <property type="entry name" value="GINS_Sld5"/>
</dbReference>